<dbReference type="GO" id="GO:0042277">
    <property type="term" value="F:peptide binding"/>
    <property type="evidence" value="ECO:0007669"/>
    <property type="project" value="InterPro"/>
</dbReference>
<dbReference type="AlphaFoldDB" id="A0AAW8B379"/>
<keyword evidence="10" id="KW-1185">Reference proteome</keyword>
<evidence type="ECO:0000313" key="10">
    <source>
        <dbReference type="Proteomes" id="UP001178354"/>
    </source>
</evidence>
<dbReference type="EMBL" id="JAUUUU010000002">
    <property type="protein sequence ID" value="MDP1520196.1"/>
    <property type="molecule type" value="Genomic_DNA"/>
</dbReference>
<dbReference type="PANTHER" id="PTHR47637:SF1">
    <property type="entry name" value="CHAPERONE SURA"/>
    <property type="match status" value="1"/>
</dbReference>
<name>A0AAW8B379_9GAMM</name>
<reference evidence="9" key="1">
    <citation type="journal article" date="2010" name="Int. J. Syst. Evol. Microbiol.">
        <title>Porticoccus litoralis gen. nov., sp. nov., a gammaproteobacterium isolated from the Yellow Sea.</title>
        <authorList>
            <person name="Oh H.M."/>
            <person name="Kim H."/>
            <person name="Kim K.M."/>
            <person name="Min G.S."/>
            <person name="Cho J.C."/>
        </authorList>
    </citation>
    <scope>NUCLEOTIDE SEQUENCE</scope>
    <source>
        <strain evidence="9">DSM 25064</strain>
    </source>
</reference>
<protein>
    <recommendedName>
        <fullName evidence="7">Chaperone SurA</fullName>
    </recommendedName>
    <alternativeName>
        <fullName evidence="7">Peptidyl-prolyl cis-trans isomerase SurA</fullName>
        <shortName evidence="7">PPIase SurA</shortName>
        <ecNumber evidence="7">5.2.1.8</ecNumber>
    </alternativeName>
    <alternativeName>
        <fullName evidence="7">Rotamase SurA</fullName>
    </alternativeName>
</protein>
<dbReference type="GO" id="GO:0050821">
    <property type="term" value="P:protein stabilization"/>
    <property type="evidence" value="ECO:0007669"/>
    <property type="project" value="InterPro"/>
</dbReference>
<gene>
    <name evidence="7" type="primary">surA</name>
    <name evidence="9" type="ORF">Q8A57_04355</name>
</gene>
<keyword evidence="3 7" id="KW-0574">Periplasm</keyword>
<dbReference type="InterPro" id="IPR027304">
    <property type="entry name" value="Trigger_fact/SurA_dom_sf"/>
</dbReference>
<dbReference type="SUPFAM" id="SSF54534">
    <property type="entry name" value="FKBP-like"/>
    <property type="match status" value="2"/>
</dbReference>
<dbReference type="EC" id="5.2.1.8" evidence="7"/>
<proteinExistence type="inferred from homology"/>
<organism evidence="9 10">
    <name type="scientific">Porticoccus litoralis</name>
    <dbReference type="NCBI Taxonomy" id="434086"/>
    <lineage>
        <taxon>Bacteria</taxon>
        <taxon>Pseudomonadati</taxon>
        <taxon>Pseudomonadota</taxon>
        <taxon>Gammaproteobacteria</taxon>
        <taxon>Cellvibrionales</taxon>
        <taxon>Porticoccaceae</taxon>
        <taxon>Porticoccus</taxon>
    </lineage>
</organism>
<dbReference type="Pfam" id="PF00639">
    <property type="entry name" value="Rotamase"/>
    <property type="match status" value="1"/>
</dbReference>
<dbReference type="HAMAP" id="MF_01183">
    <property type="entry name" value="Chaperone_SurA"/>
    <property type="match status" value="1"/>
</dbReference>
<dbReference type="PROSITE" id="PS01096">
    <property type="entry name" value="PPIC_PPIASE_1"/>
    <property type="match status" value="1"/>
</dbReference>
<dbReference type="GO" id="GO:0051082">
    <property type="term" value="F:unfolded protein binding"/>
    <property type="evidence" value="ECO:0007669"/>
    <property type="project" value="UniProtKB-UniRule"/>
</dbReference>
<keyword evidence="6 7" id="KW-0413">Isomerase</keyword>
<dbReference type="Gene3D" id="3.10.50.40">
    <property type="match status" value="2"/>
</dbReference>
<accession>A0AAW8B379</accession>
<dbReference type="GO" id="GO:0043165">
    <property type="term" value="P:Gram-negative-bacterium-type cell outer membrane assembly"/>
    <property type="evidence" value="ECO:0007669"/>
    <property type="project" value="InterPro"/>
</dbReference>
<evidence type="ECO:0000259" key="8">
    <source>
        <dbReference type="PROSITE" id="PS50198"/>
    </source>
</evidence>
<dbReference type="PANTHER" id="PTHR47637">
    <property type="entry name" value="CHAPERONE SURA"/>
    <property type="match status" value="1"/>
</dbReference>
<keyword evidence="5 7" id="KW-0143">Chaperone</keyword>
<dbReference type="InterPro" id="IPR023058">
    <property type="entry name" value="PPIase_PpiC_CS"/>
</dbReference>
<evidence type="ECO:0000256" key="6">
    <source>
        <dbReference type="ARBA" id="ARBA00023235"/>
    </source>
</evidence>
<feature type="domain" description="PpiC" evidence="8">
    <location>
        <begin position="178"/>
        <end position="279"/>
    </location>
</feature>
<comment type="subcellular location">
    <subcellularLocation>
        <location evidence="7">Periplasm</location>
    </subcellularLocation>
    <text evidence="7">Is capable of associating with the outer membrane.</text>
</comment>
<comment type="domain">
    <text evidence="7">The PPIase activity resides only in the second parvulin domain. The N-terminal region and the C-terminal tail are necessary and sufficient for the chaperone activity of SurA. The PPIase activity is dispensable for SurA to function as a chaperone. The N-terminal region and the C-terminal tail are also required for porin recognition.</text>
</comment>
<dbReference type="RefSeq" id="WP_305169762.1">
    <property type="nucleotide sequence ID" value="NZ_JAUUUU010000002.1"/>
</dbReference>
<feature type="signal peptide" evidence="7">
    <location>
        <begin position="1"/>
        <end position="27"/>
    </location>
</feature>
<keyword evidence="1 7" id="KW-0732">Signal</keyword>
<evidence type="ECO:0000256" key="5">
    <source>
        <dbReference type="ARBA" id="ARBA00023186"/>
    </source>
</evidence>
<comment type="catalytic activity">
    <reaction evidence="7">
        <text>[protein]-peptidylproline (omega=180) = [protein]-peptidylproline (omega=0)</text>
        <dbReference type="Rhea" id="RHEA:16237"/>
        <dbReference type="Rhea" id="RHEA-COMP:10747"/>
        <dbReference type="Rhea" id="RHEA-COMP:10748"/>
        <dbReference type="ChEBI" id="CHEBI:83833"/>
        <dbReference type="ChEBI" id="CHEBI:83834"/>
        <dbReference type="EC" id="5.2.1.8"/>
    </reaction>
</comment>
<evidence type="ECO:0000256" key="2">
    <source>
        <dbReference type="ARBA" id="ARBA00022737"/>
    </source>
</evidence>
<feature type="chain" id="PRO_5043064833" description="Chaperone SurA" evidence="7">
    <location>
        <begin position="28"/>
        <end position="432"/>
    </location>
</feature>
<dbReference type="Proteomes" id="UP001178354">
    <property type="component" value="Unassembled WGS sequence"/>
</dbReference>
<keyword evidence="2 7" id="KW-0677">Repeat</keyword>
<dbReference type="GO" id="GO:0030288">
    <property type="term" value="C:outer membrane-bounded periplasmic space"/>
    <property type="evidence" value="ECO:0007669"/>
    <property type="project" value="InterPro"/>
</dbReference>
<evidence type="ECO:0000256" key="3">
    <source>
        <dbReference type="ARBA" id="ARBA00022764"/>
    </source>
</evidence>
<keyword evidence="4 7" id="KW-0697">Rotamase</keyword>
<dbReference type="GO" id="GO:0006457">
    <property type="term" value="P:protein folding"/>
    <property type="evidence" value="ECO:0007669"/>
    <property type="project" value="UniProtKB-UniRule"/>
</dbReference>
<dbReference type="Pfam" id="PF09312">
    <property type="entry name" value="SurA_N"/>
    <property type="match status" value="1"/>
</dbReference>
<comment type="function">
    <text evidence="7">Chaperone involved in the correct folding and assembly of outer membrane proteins. Recognizes specific patterns of aromatic residues and the orientation of their side chains, which are found more frequently in integral outer membrane proteins. May act in both early periplasmic and late outer membrane-associated steps of protein maturation.</text>
</comment>
<comment type="caution">
    <text evidence="9">The sequence shown here is derived from an EMBL/GenBank/DDBJ whole genome shotgun (WGS) entry which is preliminary data.</text>
</comment>
<dbReference type="InterPro" id="IPR000297">
    <property type="entry name" value="PPIase_PpiC"/>
</dbReference>
<dbReference type="PROSITE" id="PS50198">
    <property type="entry name" value="PPIC_PPIASE_2"/>
    <property type="match status" value="2"/>
</dbReference>
<dbReference type="InterPro" id="IPR050280">
    <property type="entry name" value="OMP_Chaperone_SurA"/>
</dbReference>
<evidence type="ECO:0000256" key="4">
    <source>
        <dbReference type="ARBA" id="ARBA00023110"/>
    </source>
</evidence>
<dbReference type="Gene3D" id="1.10.4030.10">
    <property type="entry name" value="Porin chaperone SurA, peptide-binding domain"/>
    <property type="match status" value="1"/>
</dbReference>
<dbReference type="InterPro" id="IPR015391">
    <property type="entry name" value="SurA_N"/>
</dbReference>
<evidence type="ECO:0000313" key="9">
    <source>
        <dbReference type="EMBL" id="MDP1520196.1"/>
    </source>
</evidence>
<dbReference type="SUPFAM" id="SSF109998">
    <property type="entry name" value="Triger factor/SurA peptide-binding domain-like"/>
    <property type="match status" value="1"/>
</dbReference>
<dbReference type="GO" id="GO:0003755">
    <property type="term" value="F:peptidyl-prolyl cis-trans isomerase activity"/>
    <property type="evidence" value="ECO:0007669"/>
    <property type="project" value="UniProtKB-UniRule"/>
</dbReference>
<sequence precursor="true">MKLRSNLFLPFAATLAVLWGASVPSNAEEVLIDSIAAIVDEDVVMASELDERVREIYMRLKDSNTQIPPGDVLVPQVLERLILERIQLSRGQRAGVRISDDEVNQSISQLAQSRGMTVDQMVEHAHQSGISLNRLREQVRTEMIVKRVQEGLVNRRINVSEQEIDNFLKSEEGQQWSSPDLNLGHIILPLSAGAPRDEVTMVENKARELFEQLQAGADFRSLAIANSAGQNALQGGDLGWRKTTQLPSIFITATDKLLPGEVSVPIRSDAGYHILKLYDRRGGSERIVLQHNVRHILIKPNEIRTEEETKAMLEGIRADIMNGADFAELARENSEDIGTALAGGSLGWSVPGQFVPDFENTMNNIPLNEVSEPFRSQFGWHILQVTERRRQDFSENMRRGQAKNILHKRKFEEELQIWLQEIRDEAFVEIKL</sequence>
<feature type="domain" description="PpiC" evidence="8">
    <location>
        <begin position="288"/>
        <end position="387"/>
    </location>
</feature>
<evidence type="ECO:0000256" key="7">
    <source>
        <dbReference type="HAMAP-Rule" id="MF_01183"/>
    </source>
</evidence>
<evidence type="ECO:0000256" key="1">
    <source>
        <dbReference type="ARBA" id="ARBA00022729"/>
    </source>
</evidence>
<reference evidence="9" key="2">
    <citation type="submission" date="2023-08" db="EMBL/GenBank/DDBJ databases">
        <authorList>
            <person name="Luo J."/>
        </authorList>
    </citation>
    <scope>NUCLEOTIDE SEQUENCE</scope>
    <source>
        <strain evidence="9">DSM 25064</strain>
    </source>
</reference>
<dbReference type="InterPro" id="IPR046357">
    <property type="entry name" value="PPIase_dom_sf"/>
</dbReference>
<dbReference type="InterPro" id="IPR023034">
    <property type="entry name" value="PPIase_SurA"/>
</dbReference>
<dbReference type="Pfam" id="PF13616">
    <property type="entry name" value="Rotamase_3"/>
    <property type="match status" value="1"/>
</dbReference>